<name>A0A0M4JSQ7_9MOLU</name>
<dbReference type="RefSeq" id="WP_053946218.1">
    <property type="nucleotide sequence ID" value="NZ_CP012622.1"/>
</dbReference>
<dbReference type="STRING" id="362837.SCANT_v1c05530"/>
<dbReference type="PATRIC" id="fig|362837.3.peg.565"/>
<dbReference type="KEGG" id="scj:SCANT_v1c05530"/>
<accession>A0A0M4JSQ7</accession>
<evidence type="ECO:0000313" key="3">
    <source>
        <dbReference type="Proteomes" id="UP000063919"/>
    </source>
</evidence>
<gene>
    <name evidence="2" type="ORF">SCANT_v1c05530</name>
</gene>
<organism evidence="2 3">
    <name type="scientific">Spiroplasma cantharicola</name>
    <dbReference type="NCBI Taxonomy" id="362837"/>
    <lineage>
        <taxon>Bacteria</taxon>
        <taxon>Bacillati</taxon>
        <taxon>Mycoplasmatota</taxon>
        <taxon>Mollicutes</taxon>
        <taxon>Entomoplasmatales</taxon>
        <taxon>Spiroplasmataceae</taxon>
        <taxon>Spiroplasma</taxon>
    </lineage>
</organism>
<proteinExistence type="predicted"/>
<protein>
    <submittedName>
        <fullName evidence="2">Uncharacterized protein</fullName>
    </submittedName>
</protein>
<dbReference type="AlphaFoldDB" id="A0A0M4JSQ7"/>
<feature type="coiled-coil region" evidence="1">
    <location>
        <begin position="168"/>
        <end position="197"/>
    </location>
</feature>
<evidence type="ECO:0000313" key="2">
    <source>
        <dbReference type="EMBL" id="ALD66459.1"/>
    </source>
</evidence>
<keyword evidence="1" id="KW-0175">Coiled coil</keyword>
<evidence type="ECO:0000256" key="1">
    <source>
        <dbReference type="SAM" id="Coils"/>
    </source>
</evidence>
<reference evidence="2 3" key="1">
    <citation type="journal article" date="2015" name="Genome Announc.">
        <title>Complete Genome Sequence of Spiroplasma cantharicola CC-1T (DSM 21588), a Bacterium Isolated from Soldier Beetle (Cantharis carolinus).</title>
        <authorList>
            <person name="Lo W.S."/>
            <person name="Liu P.Y."/>
            <person name="Kuo C.H."/>
        </authorList>
    </citation>
    <scope>NUCLEOTIDE SEQUENCE [LARGE SCALE GENOMIC DNA]</scope>
    <source>
        <strain evidence="2 3">CC-1</strain>
    </source>
</reference>
<keyword evidence="3" id="KW-1185">Reference proteome</keyword>
<sequence length="269" mass="30966">MYYILVKDGVFFVVSPDMTEVNRFLNYDEAQVFCNNLNLMSSNSNGISNPNFGVRSNFTTEFGTSEFTPSILGMNKLKPNNMPLVNYGEIVFNYGEDMTQEHNNLLHNTLQQSESNFIVNPQINHNCNHHDNNQTFGCEFCGSNINYNNSLNVTPEPIQQSTPAEETVKIIEEDKKLTEEEKKLKELEIRENLERLKVLEKMKKNNKQKATVKSKSATVVKKRIAPESVNKKALVKEERLLKKEDRNISDSDEFLTTEDIKKFITKLKK</sequence>
<dbReference type="Proteomes" id="UP000063919">
    <property type="component" value="Chromosome"/>
</dbReference>
<dbReference type="EMBL" id="CP012622">
    <property type="protein sequence ID" value="ALD66459.1"/>
    <property type="molecule type" value="Genomic_DNA"/>
</dbReference>